<dbReference type="PANTHER" id="PTHR23351:SF4">
    <property type="entry name" value="PROTEIN C-FOS"/>
    <property type="match status" value="1"/>
</dbReference>
<feature type="compositionally biased region" description="Low complexity" evidence="6">
    <location>
        <begin position="362"/>
        <end position="374"/>
    </location>
</feature>
<dbReference type="PROSITE" id="PS50217">
    <property type="entry name" value="BZIP"/>
    <property type="match status" value="2"/>
</dbReference>
<evidence type="ECO:0000256" key="4">
    <source>
        <dbReference type="ARBA" id="ARBA00029563"/>
    </source>
</evidence>
<dbReference type="CDD" id="cd14721">
    <property type="entry name" value="bZIP_Fos"/>
    <property type="match status" value="1"/>
</dbReference>
<dbReference type="EMBL" id="VBQZ03000071">
    <property type="protein sequence ID" value="MXQ91498.1"/>
    <property type="molecule type" value="Genomic_DNA"/>
</dbReference>
<evidence type="ECO:0000256" key="3">
    <source>
        <dbReference type="ARBA" id="ARBA00023242"/>
    </source>
</evidence>
<dbReference type="Gene3D" id="1.20.5.170">
    <property type="match status" value="2"/>
</dbReference>
<dbReference type="PROSITE" id="PS00036">
    <property type="entry name" value="BZIP_BASIC"/>
    <property type="match status" value="2"/>
</dbReference>
<name>A0A6B0RMX3_9CETA</name>
<feature type="region of interest" description="Disordered" evidence="6">
    <location>
        <begin position="354"/>
        <end position="374"/>
    </location>
</feature>
<keyword evidence="2" id="KW-0238">DNA-binding</keyword>
<sequence>MMFSGFNADYEASSSRCSSASPAGDSLSYYHSPADSFSSMGSPVNAQDYCTDLAVSSANFIPTVTAISTSPDLQWLVQPTLVSSVAPSQTRAPHPYGVPTPSAGAYSRAGVMKTMTGGRAQSIGRRGKVEQLSPEEEEKRRIRRERNKMAAAKCRNRRRELTDTLQAETDQLEDEKSALQTEIANLLKEKEKLEFILAAHRPACKIPDDLGFPEEMSVASLDLSGGLPEAATPESEEAFTLPLLNDPEPKPSVEPVKSVGSMELKAEPFDDYMFPASSRPSGSETARSVPDMDLSGSFYAADWEPLHGGSLGMGPMATELEPLCTPVVTCTPSCTTYTSSFVFTYPEADSFPSCAAAHRKGSSSNEPSSDSLSSPTLLALTLLPGSDGGTYSKAEYRHQSSLKGASGMPLVPHNPQHDIRAWGDGQEDLMPTYFPKPLAVEWRDSTAPPRFQVWGTLLVPGLNFCELGLGTGWTATPPAMMPGQIPDPSMTAGSLPGLGPLTGLPSSALTAEELKYADIRNIGAMIAPLHFLEVKLGKRPQPVKSELDEEEERRKRRREKNKVAAARCRNKKKERTEFLQRESERLELMNAELKTQIEELKQERQQLILMLNRHRPTCIVRTDSVKTPESEGNPLLEQLEKK</sequence>
<evidence type="ECO:0000313" key="9">
    <source>
        <dbReference type="Proteomes" id="UP000322234"/>
    </source>
</evidence>
<dbReference type="GO" id="GO:0005634">
    <property type="term" value="C:nucleus"/>
    <property type="evidence" value="ECO:0007669"/>
    <property type="project" value="TreeGrafter"/>
</dbReference>
<dbReference type="InterPro" id="IPR004827">
    <property type="entry name" value="bZIP"/>
</dbReference>
<comment type="caution">
    <text evidence="8">The sequence shown here is derived from an EMBL/GenBank/DDBJ whole genome shotgun (WGS) entry which is preliminary data.</text>
</comment>
<protein>
    <recommendedName>
        <fullName evidence="4">Protein c-Fos</fullName>
    </recommendedName>
    <alternativeName>
        <fullName evidence="5">Cellular oncogene fos</fullName>
    </alternativeName>
</protein>
<dbReference type="GO" id="GO:0000978">
    <property type="term" value="F:RNA polymerase II cis-regulatory region sequence-specific DNA binding"/>
    <property type="evidence" value="ECO:0007669"/>
    <property type="project" value="TreeGrafter"/>
</dbReference>
<evidence type="ECO:0000256" key="5">
    <source>
        <dbReference type="ARBA" id="ARBA00031103"/>
    </source>
</evidence>
<evidence type="ECO:0000256" key="1">
    <source>
        <dbReference type="ARBA" id="ARBA00007619"/>
    </source>
</evidence>
<organism evidence="8 9">
    <name type="scientific">Bos mutus</name>
    <name type="common">wild yak</name>
    <dbReference type="NCBI Taxonomy" id="72004"/>
    <lineage>
        <taxon>Eukaryota</taxon>
        <taxon>Metazoa</taxon>
        <taxon>Chordata</taxon>
        <taxon>Craniata</taxon>
        <taxon>Vertebrata</taxon>
        <taxon>Euteleostomi</taxon>
        <taxon>Mammalia</taxon>
        <taxon>Eutheria</taxon>
        <taxon>Laurasiatheria</taxon>
        <taxon>Artiodactyla</taxon>
        <taxon>Ruminantia</taxon>
        <taxon>Pecora</taxon>
        <taxon>Bovidae</taxon>
        <taxon>Bovinae</taxon>
        <taxon>Bos</taxon>
    </lineage>
</organism>
<dbReference type="CDD" id="cd14722">
    <property type="entry name" value="bZIP_ATF3"/>
    <property type="match status" value="1"/>
</dbReference>
<evidence type="ECO:0000259" key="7">
    <source>
        <dbReference type="PROSITE" id="PS50217"/>
    </source>
</evidence>
<feature type="domain" description="BZIP" evidence="7">
    <location>
        <begin position="137"/>
        <end position="200"/>
    </location>
</feature>
<reference evidence="8" key="1">
    <citation type="submission" date="2019-10" db="EMBL/GenBank/DDBJ databases">
        <title>The sequence and de novo assembly of the wild yak genome.</title>
        <authorList>
            <person name="Liu Y."/>
        </authorList>
    </citation>
    <scope>NUCLEOTIDE SEQUENCE [LARGE SCALE GENOMIC DNA]</scope>
    <source>
        <strain evidence="8">WY2019</strain>
    </source>
</reference>
<keyword evidence="9" id="KW-1185">Reference proteome</keyword>
<dbReference type="GO" id="GO:0000981">
    <property type="term" value="F:DNA-binding transcription factor activity, RNA polymerase II-specific"/>
    <property type="evidence" value="ECO:0007669"/>
    <property type="project" value="TreeGrafter"/>
</dbReference>
<evidence type="ECO:0000256" key="2">
    <source>
        <dbReference type="ARBA" id="ARBA00023125"/>
    </source>
</evidence>
<dbReference type="Proteomes" id="UP000322234">
    <property type="component" value="Unassembled WGS sequence"/>
</dbReference>
<dbReference type="InterPro" id="IPR000837">
    <property type="entry name" value="AP-1"/>
</dbReference>
<dbReference type="PRINTS" id="PR00042">
    <property type="entry name" value="LEUZIPPRFOS"/>
</dbReference>
<comment type="similarity">
    <text evidence="1">Belongs to the bZIP family. Fos subfamily.</text>
</comment>
<gene>
    <name evidence="8" type="ORF">E5288_WYG004643</name>
</gene>
<accession>A0A6B0RMX3</accession>
<dbReference type="FunFam" id="1.20.5.170:FF:000006">
    <property type="entry name" value="fos-related antigen 2 isoform X1"/>
    <property type="match status" value="2"/>
</dbReference>
<dbReference type="SUPFAM" id="SSF57959">
    <property type="entry name" value="Leucine zipper domain"/>
    <property type="match status" value="2"/>
</dbReference>
<feature type="region of interest" description="Disordered" evidence="6">
    <location>
        <begin position="542"/>
        <end position="562"/>
    </location>
</feature>
<dbReference type="InterPro" id="IPR046347">
    <property type="entry name" value="bZIP_sf"/>
</dbReference>
<dbReference type="SMART" id="SM00338">
    <property type="entry name" value="BRLZ"/>
    <property type="match status" value="2"/>
</dbReference>
<evidence type="ECO:0000256" key="6">
    <source>
        <dbReference type="SAM" id="MobiDB-lite"/>
    </source>
</evidence>
<keyword evidence="3" id="KW-0539">Nucleus</keyword>
<dbReference type="Pfam" id="PF00170">
    <property type="entry name" value="bZIP_1"/>
    <property type="match status" value="2"/>
</dbReference>
<feature type="domain" description="BZIP" evidence="7">
    <location>
        <begin position="551"/>
        <end position="614"/>
    </location>
</feature>
<feature type="region of interest" description="Disordered" evidence="6">
    <location>
        <begin position="119"/>
        <end position="138"/>
    </location>
</feature>
<dbReference type="AlphaFoldDB" id="A0A6B0RMX3"/>
<evidence type="ECO:0000313" key="8">
    <source>
        <dbReference type="EMBL" id="MXQ91498.1"/>
    </source>
</evidence>
<proteinExistence type="inferred from homology"/>
<dbReference type="PANTHER" id="PTHR23351">
    <property type="entry name" value="FOS TRANSCRIPTION FACTOR-RELATED"/>
    <property type="match status" value="1"/>
</dbReference>